<dbReference type="InterPro" id="IPR001547">
    <property type="entry name" value="Glyco_hydro_5"/>
</dbReference>
<evidence type="ECO:0000256" key="5">
    <source>
        <dbReference type="ARBA" id="ARBA00022801"/>
    </source>
</evidence>
<dbReference type="Proteomes" id="UP000305064">
    <property type="component" value="Unassembled WGS sequence"/>
</dbReference>
<evidence type="ECO:0000256" key="3">
    <source>
        <dbReference type="ARBA" id="ARBA00022525"/>
    </source>
</evidence>
<dbReference type="Pfam" id="PF00150">
    <property type="entry name" value="Cellulase"/>
    <property type="match status" value="1"/>
</dbReference>
<sequence length="861" mass="94687">MRPSTLLLAASGSAVLAAPTPSLLGDILSLTNNVITTVTSTITNNLAQQVAQLGCTLQTNANKHGQIISSVALTVQAIEVAAKRFTQTCNWSKPGKSYINWSTYKANGVNLGAWLEIEENYDTEWWAANVGSFPDEWTWCSTVGFSVCGSLLEKRYASFFTTADIDKMGAKGINTLRIPTTYAAWTKVPGSMLYSGNQQAYLRTLTNYAIDKYNMHVIVGLHSLPGGVNTLSIGEAFGHDAWFQNATNLDYSFKAIDSILTFIKTSGRQNSFTIAPINEASDNFAGFATPAGLTNDGVNWINTYINGVFSRIAKVDKRIPLMLQDSFFSEQFWSPFYAAGTNLVIDSHIYFFAAAGAYSQYVPAAVCGQAKYIGQGDGKFPVFIGEWSLQTLYNNTIDNRKTLYDTQVYAYQKYASGGAFWNGKMLNTRDTVDGEGKLQDYWSWEGLADAGVNFGLRKIPTASQWKKRRARAKLSYNKTITLTGKLANLHEDSGGTRNSGWVPQTEMSKAAPGLFNKNNTLKAETCVHDLFNLKHKNRKGFRAHNPLSWIVHRQLCHSMAGCEVGAEGNLNALLAENNRDNHAAYQQLHDDYANFVKSKHKSAGQKRSKSTVRASNPATESPHPDTELIKTAAGRSEKCKLTVNDEEVARQRQAPIARLNEAFAKMPDLKLLMANQKTKHWTSLRVLLAKLDGIKKMVVNNQGKVIHLAKTIGSSVRSLTGKHDRYRIVRDVRIRALEDASSGPVSLDGLSGHNEKHGEDSPTTSNGHMLTYDNLNASQSLTGDLGGVKPWLTATSNDTVQDQGSLAGNPEPTMPIQNATFEPESFRKTFAYLGWHERSRAYNSSVDNLMIGIALTRPSGP</sequence>
<dbReference type="GO" id="GO:0009251">
    <property type="term" value="P:glucan catabolic process"/>
    <property type="evidence" value="ECO:0007669"/>
    <property type="project" value="TreeGrafter"/>
</dbReference>
<keyword evidence="3" id="KW-0964">Secreted</keyword>
<feature type="domain" description="Glycoside hydrolase family 5" evidence="12">
    <location>
        <begin position="160"/>
        <end position="421"/>
    </location>
</feature>
<keyword evidence="4 11" id="KW-0732">Signal</keyword>
<evidence type="ECO:0000256" key="4">
    <source>
        <dbReference type="ARBA" id="ARBA00022729"/>
    </source>
</evidence>
<keyword evidence="6" id="KW-0326">Glycosidase</keyword>
<comment type="subcellular location">
    <subcellularLocation>
        <location evidence="1">Secreted</location>
    </subcellularLocation>
</comment>
<evidence type="ECO:0000313" key="14">
    <source>
        <dbReference type="Proteomes" id="UP000305064"/>
    </source>
</evidence>
<evidence type="ECO:0000256" key="8">
    <source>
        <dbReference type="ARBA" id="ARBA00036824"/>
    </source>
</evidence>
<evidence type="ECO:0000256" key="10">
    <source>
        <dbReference type="SAM" id="MobiDB-lite"/>
    </source>
</evidence>
<gene>
    <name evidence="13" type="ORF">D6C94_08797</name>
</gene>
<dbReference type="GO" id="GO:0005576">
    <property type="term" value="C:extracellular region"/>
    <property type="evidence" value="ECO:0007669"/>
    <property type="project" value="UniProtKB-SubCell"/>
</dbReference>
<protein>
    <recommendedName>
        <fullName evidence="9">glucan 1,3-beta-glucosidase</fullName>
        <ecNumber evidence="9">3.2.1.58</ecNumber>
    </recommendedName>
</protein>
<keyword evidence="7" id="KW-0961">Cell wall biogenesis/degradation</keyword>
<dbReference type="PANTHER" id="PTHR31297:SF1">
    <property type="entry name" value="GLUCAN 1,3-BETA-GLUCOSIDASE I_II-RELATED"/>
    <property type="match status" value="1"/>
</dbReference>
<evidence type="ECO:0000256" key="11">
    <source>
        <dbReference type="SAM" id="SignalP"/>
    </source>
</evidence>
<dbReference type="InterPro" id="IPR050386">
    <property type="entry name" value="Glycosyl_hydrolase_5"/>
</dbReference>
<evidence type="ECO:0000256" key="2">
    <source>
        <dbReference type="ARBA" id="ARBA00005641"/>
    </source>
</evidence>
<feature type="region of interest" description="Disordered" evidence="10">
    <location>
        <begin position="597"/>
        <end position="626"/>
    </location>
</feature>
<comment type="similarity">
    <text evidence="2">Belongs to the glycosyl hydrolase 5 (cellulase A) family.</text>
</comment>
<feature type="signal peptide" evidence="11">
    <location>
        <begin position="1"/>
        <end position="17"/>
    </location>
</feature>
<comment type="catalytic activity">
    <reaction evidence="8">
        <text>Successive hydrolysis of beta-D-glucose units from the non-reducing ends of (1-&gt;3)-beta-D-glucans, releasing alpha-glucose.</text>
        <dbReference type="EC" id="3.2.1.58"/>
    </reaction>
</comment>
<accession>A0A4S9PJT1</accession>
<feature type="compositionally biased region" description="Basic residues" evidence="10">
    <location>
        <begin position="597"/>
        <end position="610"/>
    </location>
</feature>
<comment type="caution">
    <text evidence="13">The sequence shown here is derived from an EMBL/GenBank/DDBJ whole genome shotgun (WGS) entry which is preliminary data.</text>
</comment>
<reference evidence="13 14" key="1">
    <citation type="submission" date="2018-10" db="EMBL/GenBank/DDBJ databases">
        <title>Fifty Aureobasidium pullulans genomes reveal a recombining polyextremotolerant generalist.</title>
        <authorList>
            <person name="Gostincar C."/>
            <person name="Turk M."/>
            <person name="Zajc J."/>
            <person name="Gunde-Cimerman N."/>
        </authorList>
    </citation>
    <scope>NUCLEOTIDE SEQUENCE [LARGE SCALE GENOMIC DNA]</scope>
    <source>
        <strain evidence="13 14">EXF-4256</strain>
    </source>
</reference>
<dbReference type="AlphaFoldDB" id="A0A4S9PJT1"/>
<dbReference type="GO" id="GO:0004338">
    <property type="term" value="F:glucan exo-1,3-beta-glucosidase activity"/>
    <property type="evidence" value="ECO:0007669"/>
    <property type="project" value="UniProtKB-EC"/>
</dbReference>
<keyword evidence="5 13" id="KW-0378">Hydrolase</keyword>
<dbReference type="GO" id="GO:0009986">
    <property type="term" value="C:cell surface"/>
    <property type="evidence" value="ECO:0007669"/>
    <property type="project" value="TreeGrafter"/>
</dbReference>
<name>A0A4S9PJT1_AURPU</name>
<evidence type="ECO:0000259" key="12">
    <source>
        <dbReference type="Pfam" id="PF00150"/>
    </source>
</evidence>
<evidence type="ECO:0000256" key="6">
    <source>
        <dbReference type="ARBA" id="ARBA00023295"/>
    </source>
</evidence>
<organism evidence="13 14">
    <name type="scientific">Aureobasidium pullulans</name>
    <name type="common">Black yeast</name>
    <name type="synonym">Pullularia pullulans</name>
    <dbReference type="NCBI Taxonomy" id="5580"/>
    <lineage>
        <taxon>Eukaryota</taxon>
        <taxon>Fungi</taxon>
        <taxon>Dikarya</taxon>
        <taxon>Ascomycota</taxon>
        <taxon>Pezizomycotina</taxon>
        <taxon>Dothideomycetes</taxon>
        <taxon>Dothideomycetidae</taxon>
        <taxon>Dothideales</taxon>
        <taxon>Saccotheciaceae</taxon>
        <taxon>Aureobasidium</taxon>
    </lineage>
</organism>
<dbReference type="PANTHER" id="PTHR31297">
    <property type="entry name" value="GLUCAN ENDO-1,6-BETA-GLUCOSIDASE B"/>
    <property type="match status" value="1"/>
</dbReference>
<dbReference type="GO" id="GO:0071555">
    <property type="term" value="P:cell wall organization"/>
    <property type="evidence" value="ECO:0007669"/>
    <property type="project" value="UniProtKB-KW"/>
</dbReference>
<feature type="chain" id="PRO_5044090298" description="glucan 1,3-beta-glucosidase" evidence="11">
    <location>
        <begin position="18"/>
        <end position="861"/>
    </location>
</feature>
<dbReference type="EC" id="3.2.1.58" evidence="9"/>
<evidence type="ECO:0000256" key="7">
    <source>
        <dbReference type="ARBA" id="ARBA00023316"/>
    </source>
</evidence>
<dbReference type="SUPFAM" id="SSF51445">
    <property type="entry name" value="(Trans)glycosidases"/>
    <property type="match status" value="1"/>
</dbReference>
<evidence type="ECO:0000256" key="1">
    <source>
        <dbReference type="ARBA" id="ARBA00004613"/>
    </source>
</evidence>
<feature type="region of interest" description="Disordered" evidence="10">
    <location>
        <begin position="742"/>
        <end position="766"/>
    </location>
</feature>
<dbReference type="InterPro" id="IPR017853">
    <property type="entry name" value="GH"/>
</dbReference>
<dbReference type="EMBL" id="QZBJ01000080">
    <property type="protein sequence ID" value="THY70222.1"/>
    <property type="molecule type" value="Genomic_DNA"/>
</dbReference>
<dbReference type="Gene3D" id="3.20.20.80">
    <property type="entry name" value="Glycosidases"/>
    <property type="match status" value="1"/>
</dbReference>
<evidence type="ECO:0000256" key="9">
    <source>
        <dbReference type="ARBA" id="ARBA00038929"/>
    </source>
</evidence>
<evidence type="ECO:0000313" key="13">
    <source>
        <dbReference type="EMBL" id="THY70222.1"/>
    </source>
</evidence>
<proteinExistence type="inferred from homology"/>